<organism evidence="2 3">
    <name type="scientific">Ceratopteris richardii</name>
    <name type="common">Triangle waterfern</name>
    <dbReference type="NCBI Taxonomy" id="49495"/>
    <lineage>
        <taxon>Eukaryota</taxon>
        <taxon>Viridiplantae</taxon>
        <taxon>Streptophyta</taxon>
        <taxon>Embryophyta</taxon>
        <taxon>Tracheophyta</taxon>
        <taxon>Polypodiopsida</taxon>
        <taxon>Polypodiidae</taxon>
        <taxon>Polypodiales</taxon>
        <taxon>Pteridineae</taxon>
        <taxon>Pteridaceae</taxon>
        <taxon>Parkerioideae</taxon>
        <taxon>Ceratopteris</taxon>
    </lineage>
</organism>
<feature type="transmembrane region" description="Helical" evidence="1">
    <location>
        <begin position="83"/>
        <end position="105"/>
    </location>
</feature>
<accession>A0A8T2RKY1</accession>
<keyword evidence="3" id="KW-1185">Reference proteome</keyword>
<evidence type="ECO:0000313" key="2">
    <source>
        <dbReference type="EMBL" id="KAH7296680.1"/>
    </source>
</evidence>
<feature type="transmembrane region" description="Helical" evidence="1">
    <location>
        <begin position="453"/>
        <end position="473"/>
    </location>
</feature>
<feature type="transmembrane region" description="Helical" evidence="1">
    <location>
        <begin position="199"/>
        <end position="222"/>
    </location>
</feature>
<dbReference type="EMBL" id="CM035431">
    <property type="protein sequence ID" value="KAH7296680.1"/>
    <property type="molecule type" value="Genomic_DNA"/>
</dbReference>
<comment type="caution">
    <text evidence="2">The sequence shown here is derived from an EMBL/GenBank/DDBJ whole genome shotgun (WGS) entry which is preliminary data.</text>
</comment>
<keyword evidence="1" id="KW-1133">Transmembrane helix</keyword>
<feature type="transmembrane region" description="Helical" evidence="1">
    <location>
        <begin position="12"/>
        <end position="32"/>
    </location>
</feature>
<reference evidence="2" key="1">
    <citation type="submission" date="2021-08" db="EMBL/GenBank/DDBJ databases">
        <title>WGS assembly of Ceratopteris richardii.</title>
        <authorList>
            <person name="Marchant D.B."/>
            <person name="Chen G."/>
            <person name="Jenkins J."/>
            <person name="Shu S."/>
            <person name="Leebens-Mack J."/>
            <person name="Grimwood J."/>
            <person name="Schmutz J."/>
            <person name="Soltis P."/>
            <person name="Soltis D."/>
            <person name="Chen Z.-H."/>
        </authorList>
    </citation>
    <scope>NUCLEOTIDE SEQUENCE</scope>
    <source>
        <strain evidence="2">Whitten #5841</strain>
        <tissue evidence="2">Leaf</tissue>
    </source>
</reference>
<dbReference type="Proteomes" id="UP000825935">
    <property type="component" value="Chromosome 26"/>
</dbReference>
<evidence type="ECO:0000313" key="3">
    <source>
        <dbReference type="Proteomes" id="UP000825935"/>
    </source>
</evidence>
<feature type="transmembrane region" description="Helical" evidence="1">
    <location>
        <begin position="117"/>
        <end position="137"/>
    </location>
</feature>
<sequence>MDSLRRRGRRMVDLASAWAGASSTLLSAAVYLTDFFTTVLTLVTYYRYEYLCPQAPPDSALLRRDRICRAIRFYPSVHNFGNIFWLCCVWLAVAHISHAILFYCFSLRFYHRQILRVGYFLPLIQLYHLIYLLLYSFSIKRLREFNGKARARSSLYNVLGVAFETTPQVILQSFVVFNLERYVKGSSDLASQAQPIPKFLIVSIMASLASACYNSSASMYYLMGDHVPCLKRVCMSLLFGLETLVALIQQSVCAATIWQHSTNSMFTLPFSLLLVNQFLVAWVFACFIIQRHYQHDKRNIWANAARSVALAYMMRILGSTHMLVIMKKSTRYFICGLLVHAIGIMPCPIFMFLHPVGLSSPCVSSHLEGIKDQANKLLTCNRVKGILFPSYVIFILVNLVIIWHHKTDGTNSPPKSFKEILFGSPDTLSSEHSISLSPYDISSNRQIRRHQSLSYGSLKHFICLLTFFLVQWLSRRNSYDLNTSVV</sequence>
<keyword evidence="1" id="KW-0812">Transmembrane</keyword>
<feature type="transmembrane region" description="Helical" evidence="1">
    <location>
        <begin position="332"/>
        <end position="353"/>
    </location>
</feature>
<dbReference type="AlphaFoldDB" id="A0A8T2RKY1"/>
<protein>
    <submittedName>
        <fullName evidence="2">Uncharacterized protein</fullName>
    </submittedName>
</protein>
<evidence type="ECO:0000256" key="1">
    <source>
        <dbReference type="SAM" id="Phobius"/>
    </source>
</evidence>
<keyword evidence="1" id="KW-0472">Membrane</keyword>
<name>A0A8T2RKY1_CERRI</name>
<gene>
    <name evidence="2" type="ORF">KP509_26G033900</name>
</gene>
<proteinExistence type="predicted"/>
<feature type="transmembrane region" description="Helical" evidence="1">
    <location>
        <begin position="270"/>
        <end position="289"/>
    </location>
</feature>
<feature type="transmembrane region" description="Helical" evidence="1">
    <location>
        <begin position="234"/>
        <end position="258"/>
    </location>
</feature>
<feature type="transmembrane region" description="Helical" evidence="1">
    <location>
        <begin position="386"/>
        <end position="403"/>
    </location>
</feature>